<comment type="caution">
    <text evidence="2">The sequence shown here is derived from an EMBL/GenBank/DDBJ whole genome shotgun (WGS) entry which is preliminary data.</text>
</comment>
<dbReference type="AlphaFoldDB" id="A0A940MIZ6"/>
<dbReference type="SUPFAM" id="SSF53474">
    <property type="entry name" value="alpha/beta-Hydrolases"/>
    <property type="match status" value="1"/>
</dbReference>
<evidence type="ECO:0000313" key="3">
    <source>
        <dbReference type="Proteomes" id="UP000675940"/>
    </source>
</evidence>
<evidence type="ECO:0000259" key="1">
    <source>
        <dbReference type="Pfam" id="PF12697"/>
    </source>
</evidence>
<dbReference type="InterPro" id="IPR000073">
    <property type="entry name" value="AB_hydrolase_1"/>
</dbReference>
<dbReference type="PANTHER" id="PTHR43798">
    <property type="entry name" value="MONOACYLGLYCEROL LIPASE"/>
    <property type="match status" value="1"/>
</dbReference>
<sequence>MHVRRLGDGGTPALALHCGLGQSGMWRALAGHLPDLAITAPDLPGHGRSAPFPKGQDVHDAATNALRPLFDRPMHLIGHSFGATLALRLALEAPDRALSLTLIEPVFFAAAPDGAVKRAHRATEAEFFAIYETGAPPAAAQEFNRIWGGGVPWTSFDPKVQEAMAAQMPFVVATEPSLWGDRAGMLRPGGPEGLRCPVRLIRGAETVPIIAEVHRGLMSRLPQAVETVIPDAGHMVLISHAPQVAAACQPVLEDASASYR</sequence>
<dbReference type="EMBL" id="JAGISH010000004">
    <property type="protein sequence ID" value="MBP0482650.1"/>
    <property type="molecule type" value="Genomic_DNA"/>
</dbReference>
<accession>A0A940MIZ6</accession>
<dbReference type="InterPro" id="IPR029058">
    <property type="entry name" value="AB_hydrolase_fold"/>
</dbReference>
<dbReference type="InterPro" id="IPR050266">
    <property type="entry name" value="AB_hydrolase_sf"/>
</dbReference>
<dbReference type="Proteomes" id="UP000675940">
    <property type="component" value="Unassembled WGS sequence"/>
</dbReference>
<dbReference type="RefSeq" id="WP_209360595.1">
    <property type="nucleotide sequence ID" value="NZ_JAGISH010000004.1"/>
</dbReference>
<name>A0A940MIZ6_9RHOB</name>
<protein>
    <submittedName>
        <fullName evidence="2">Alpha/beta hydrolase</fullName>
    </submittedName>
</protein>
<keyword evidence="3" id="KW-1185">Reference proteome</keyword>
<gene>
    <name evidence="2" type="ORF">J5474_09130</name>
</gene>
<dbReference type="PRINTS" id="PR00111">
    <property type="entry name" value="ABHYDROLASE"/>
</dbReference>
<feature type="domain" description="AB hydrolase-1" evidence="1">
    <location>
        <begin position="16"/>
        <end position="247"/>
    </location>
</feature>
<proteinExistence type="predicted"/>
<organism evidence="2 3">
    <name type="scientific">Sagittula salina</name>
    <dbReference type="NCBI Taxonomy" id="2820268"/>
    <lineage>
        <taxon>Bacteria</taxon>
        <taxon>Pseudomonadati</taxon>
        <taxon>Pseudomonadota</taxon>
        <taxon>Alphaproteobacteria</taxon>
        <taxon>Rhodobacterales</taxon>
        <taxon>Roseobacteraceae</taxon>
        <taxon>Sagittula</taxon>
    </lineage>
</organism>
<dbReference type="GO" id="GO:0016787">
    <property type="term" value="F:hydrolase activity"/>
    <property type="evidence" value="ECO:0007669"/>
    <property type="project" value="UniProtKB-KW"/>
</dbReference>
<dbReference type="Gene3D" id="3.40.50.1820">
    <property type="entry name" value="alpha/beta hydrolase"/>
    <property type="match status" value="1"/>
</dbReference>
<dbReference type="Pfam" id="PF12697">
    <property type="entry name" value="Abhydrolase_6"/>
    <property type="match status" value="1"/>
</dbReference>
<keyword evidence="2" id="KW-0378">Hydrolase</keyword>
<evidence type="ECO:0000313" key="2">
    <source>
        <dbReference type="EMBL" id="MBP0482650.1"/>
    </source>
</evidence>
<reference evidence="2" key="1">
    <citation type="submission" date="2021-03" db="EMBL/GenBank/DDBJ databases">
        <title>Sagittula salina sp. nov. strain M10.9X isolated from the marine waste.</title>
        <authorList>
            <person name="Satari L."/>
            <person name="Molina-Menor E."/>
            <person name="Vidal-Verdu A."/>
            <person name="Pascual J."/>
            <person name="Pereto J."/>
            <person name="Porcar M."/>
        </authorList>
    </citation>
    <scope>NUCLEOTIDE SEQUENCE</scope>
    <source>
        <strain evidence="2">M10.9X</strain>
    </source>
</reference>